<dbReference type="InterPro" id="IPR000719">
    <property type="entry name" value="Prot_kinase_dom"/>
</dbReference>
<accession>A0AAN6PLM3</accession>
<name>A0AAN6PLM3_9PEZI</name>
<keyword evidence="3" id="KW-1185">Reference proteome</keyword>
<organism evidence="2 3">
    <name type="scientific">Parachaetomium inaequale</name>
    <dbReference type="NCBI Taxonomy" id="2588326"/>
    <lineage>
        <taxon>Eukaryota</taxon>
        <taxon>Fungi</taxon>
        <taxon>Dikarya</taxon>
        <taxon>Ascomycota</taxon>
        <taxon>Pezizomycotina</taxon>
        <taxon>Sordariomycetes</taxon>
        <taxon>Sordariomycetidae</taxon>
        <taxon>Sordariales</taxon>
        <taxon>Chaetomiaceae</taxon>
        <taxon>Parachaetomium</taxon>
    </lineage>
</organism>
<reference evidence="3" key="1">
    <citation type="journal article" date="2023" name="Mol. Phylogenet. Evol.">
        <title>Genome-scale phylogeny and comparative genomics of the fungal order Sordariales.</title>
        <authorList>
            <person name="Hensen N."/>
            <person name="Bonometti L."/>
            <person name="Westerberg I."/>
            <person name="Brannstrom I.O."/>
            <person name="Guillou S."/>
            <person name="Cros-Aarteil S."/>
            <person name="Calhoun S."/>
            <person name="Haridas S."/>
            <person name="Kuo A."/>
            <person name="Mondo S."/>
            <person name="Pangilinan J."/>
            <person name="Riley R."/>
            <person name="LaButti K."/>
            <person name="Andreopoulos B."/>
            <person name="Lipzen A."/>
            <person name="Chen C."/>
            <person name="Yan M."/>
            <person name="Daum C."/>
            <person name="Ng V."/>
            <person name="Clum A."/>
            <person name="Steindorff A."/>
            <person name="Ohm R.A."/>
            <person name="Martin F."/>
            <person name="Silar P."/>
            <person name="Natvig D.O."/>
            <person name="Lalanne C."/>
            <person name="Gautier V."/>
            <person name="Ament-Velasquez S.L."/>
            <person name="Kruys A."/>
            <person name="Hutchinson M.I."/>
            <person name="Powell A.J."/>
            <person name="Barry K."/>
            <person name="Miller A.N."/>
            <person name="Grigoriev I.V."/>
            <person name="Debuchy R."/>
            <person name="Gladieux P."/>
            <person name="Hiltunen Thoren M."/>
            <person name="Johannesson H."/>
        </authorList>
    </citation>
    <scope>NUCLEOTIDE SEQUENCE [LARGE SCALE GENOMIC DNA]</scope>
    <source>
        <strain evidence="3">CBS 284.82</strain>
    </source>
</reference>
<dbReference type="EMBL" id="MU854359">
    <property type="protein sequence ID" value="KAK4041354.1"/>
    <property type="molecule type" value="Genomic_DNA"/>
</dbReference>
<dbReference type="Proteomes" id="UP001303115">
    <property type="component" value="Unassembled WGS sequence"/>
</dbReference>
<dbReference type="GO" id="GO:0004672">
    <property type="term" value="F:protein kinase activity"/>
    <property type="evidence" value="ECO:0007669"/>
    <property type="project" value="InterPro"/>
</dbReference>
<dbReference type="GO" id="GO:0005524">
    <property type="term" value="F:ATP binding"/>
    <property type="evidence" value="ECO:0007669"/>
    <property type="project" value="InterPro"/>
</dbReference>
<dbReference type="AlphaFoldDB" id="A0AAN6PLM3"/>
<dbReference type="InterPro" id="IPR011009">
    <property type="entry name" value="Kinase-like_dom_sf"/>
</dbReference>
<evidence type="ECO:0000313" key="3">
    <source>
        <dbReference type="Proteomes" id="UP001303115"/>
    </source>
</evidence>
<proteinExistence type="predicted"/>
<feature type="non-terminal residue" evidence="2">
    <location>
        <position position="229"/>
    </location>
</feature>
<protein>
    <recommendedName>
        <fullName evidence="1">Protein kinase domain-containing protein</fullName>
    </recommendedName>
</protein>
<feature type="domain" description="Protein kinase" evidence="1">
    <location>
        <begin position="19"/>
        <end position="229"/>
    </location>
</feature>
<gene>
    <name evidence="2" type="ORF">C8A01DRAFT_14921</name>
</gene>
<dbReference type="SUPFAM" id="SSF56112">
    <property type="entry name" value="Protein kinase-like (PK-like)"/>
    <property type="match status" value="1"/>
</dbReference>
<dbReference type="Gene3D" id="1.10.510.10">
    <property type="entry name" value="Transferase(Phosphotransferase) domain 1"/>
    <property type="match status" value="1"/>
</dbReference>
<evidence type="ECO:0000259" key="1">
    <source>
        <dbReference type="PROSITE" id="PS50011"/>
    </source>
</evidence>
<evidence type="ECO:0000313" key="2">
    <source>
        <dbReference type="EMBL" id="KAK4041354.1"/>
    </source>
</evidence>
<sequence length="229" mass="24902">MAPTGNLYGHLLRDPKADCLLIRPLSQGLSCQTQLVYNYTTRSTCVRKCLRHPLSPGGQDPAVNDAVDEFDRDARVAGALHAASTAAAADKDGSHLRVPRLLSAASAPDGSRVSYWGLCNGGTVRSLLERCADTDSVLPMGLALHILLQTLETLDFMYSGLDTPLFHSDLHDHNLMLHFAPGAPIPDVHVIDFGRAVHCPPREGDYLAHQAASKRALPHWDVPFVLRMV</sequence>
<dbReference type="PROSITE" id="PS50011">
    <property type="entry name" value="PROTEIN_KINASE_DOM"/>
    <property type="match status" value="1"/>
</dbReference>
<comment type="caution">
    <text evidence="2">The sequence shown here is derived from an EMBL/GenBank/DDBJ whole genome shotgun (WGS) entry which is preliminary data.</text>
</comment>